<dbReference type="Proteomes" id="UP000199072">
    <property type="component" value="Unassembled WGS sequence"/>
</dbReference>
<protein>
    <submittedName>
        <fullName evidence="9">Outer membrane protein</fullName>
    </submittedName>
</protein>
<keyword evidence="10" id="KW-1185">Reference proteome</keyword>
<comment type="similarity">
    <text evidence="2">Belongs to the outer membrane factor (OMF) (TC 1.B.17) family.</text>
</comment>
<dbReference type="GO" id="GO:1990281">
    <property type="term" value="C:efflux pump complex"/>
    <property type="evidence" value="ECO:0007669"/>
    <property type="project" value="TreeGrafter"/>
</dbReference>
<evidence type="ECO:0000256" key="6">
    <source>
        <dbReference type="ARBA" id="ARBA00023136"/>
    </source>
</evidence>
<dbReference type="GO" id="GO:0015562">
    <property type="term" value="F:efflux transmembrane transporter activity"/>
    <property type="evidence" value="ECO:0007669"/>
    <property type="project" value="InterPro"/>
</dbReference>
<evidence type="ECO:0000313" key="10">
    <source>
        <dbReference type="Proteomes" id="UP000199072"/>
    </source>
</evidence>
<dbReference type="GO" id="GO:0009279">
    <property type="term" value="C:cell outer membrane"/>
    <property type="evidence" value="ECO:0007669"/>
    <property type="project" value="UniProtKB-SubCell"/>
</dbReference>
<gene>
    <name evidence="9" type="ORF">SAMN05216464_10196</name>
</gene>
<dbReference type="EMBL" id="FNAI01000001">
    <property type="protein sequence ID" value="SDD21719.1"/>
    <property type="molecule type" value="Genomic_DNA"/>
</dbReference>
<evidence type="ECO:0000256" key="3">
    <source>
        <dbReference type="ARBA" id="ARBA00022448"/>
    </source>
</evidence>
<reference evidence="9 10" key="1">
    <citation type="submission" date="2016-10" db="EMBL/GenBank/DDBJ databases">
        <authorList>
            <person name="de Groot N.N."/>
        </authorList>
    </citation>
    <scope>NUCLEOTIDE SEQUENCE [LARGE SCALE GENOMIC DNA]</scope>
    <source>
        <strain evidence="9 10">47C3B</strain>
    </source>
</reference>
<keyword evidence="6" id="KW-0472">Membrane</keyword>
<keyword evidence="8" id="KW-0732">Signal</keyword>
<dbReference type="STRING" id="1391627.SAMN05216464_10196"/>
<dbReference type="AlphaFoldDB" id="A0A1G6SY66"/>
<dbReference type="SUPFAM" id="SSF56954">
    <property type="entry name" value="Outer membrane efflux proteins (OEP)"/>
    <property type="match status" value="1"/>
</dbReference>
<feature type="signal peptide" evidence="8">
    <location>
        <begin position="1"/>
        <end position="35"/>
    </location>
</feature>
<dbReference type="InterPro" id="IPR051906">
    <property type="entry name" value="TolC-like"/>
</dbReference>
<dbReference type="PANTHER" id="PTHR30026">
    <property type="entry name" value="OUTER MEMBRANE PROTEIN TOLC"/>
    <property type="match status" value="1"/>
</dbReference>
<evidence type="ECO:0000256" key="5">
    <source>
        <dbReference type="ARBA" id="ARBA00022692"/>
    </source>
</evidence>
<proteinExistence type="inferred from homology"/>
<evidence type="ECO:0000256" key="7">
    <source>
        <dbReference type="ARBA" id="ARBA00023237"/>
    </source>
</evidence>
<sequence length="493" mass="55168">MAKSNLQNNSDHILMRYFKFIFLSLVALSAVNVQAQAQTDSVITIRQCIDIAIKNNLDVQKSELEMARLNIGYKQAKEYLLPSINGQVDHGINNGRNINPFTNSYVTQSLTYGNYSLNGSLTLFSGLTNLNNIKQASLAYQAGKMDFQQAKDQVTINVITAYLQVLDNTELLGQVINQLDVSKKQVERLQILEQQGANKLPSDLYDLKGTYGDNQLNLVTTRNTLEVSKLTLMQILNIPYNKNIKLEPLSVQDVSKQTDANSEQIYATALQQLAYIKAAELRSQSAEKGVKVAKGNLLPTLSLNGGIFTNYSSAAQKSVFVDSTTVNTGSFVNGPGGVKQPVMETQANFANKSIGYYDQFKNNYSTQVGLTLRIPILNYFQNHNKVALAKINLQEARYVENNTKIVLKQSVEQAYLNMTSAYERYTVLNDQVKAYAESFRTAEIRFNAGVLTSVDFVLAKNNLDRAKINMINARYDCYIFNKILDYYQGKLVL</sequence>
<dbReference type="Gene3D" id="1.20.1600.10">
    <property type="entry name" value="Outer membrane efflux proteins (OEP)"/>
    <property type="match status" value="1"/>
</dbReference>
<name>A0A1G6SY66_9SPHI</name>
<organism evidence="9 10">
    <name type="scientific">Mucilaginibacter pineti</name>
    <dbReference type="NCBI Taxonomy" id="1391627"/>
    <lineage>
        <taxon>Bacteria</taxon>
        <taxon>Pseudomonadati</taxon>
        <taxon>Bacteroidota</taxon>
        <taxon>Sphingobacteriia</taxon>
        <taxon>Sphingobacteriales</taxon>
        <taxon>Sphingobacteriaceae</taxon>
        <taxon>Mucilaginibacter</taxon>
    </lineage>
</organism>
<dbReference type="InterPro" id="IPR003423">
    <property type="entry name" value="OMP_efflux"/>
</dbReference>
<accession>A0A1G6SY66</accession>
<dbReference type="PANTHER" id="PTHR30026:SF20">
    <property type="entry name" value="OUTER MEMBRANE PROTEIN TOLC"/>
    <property type="match status" value="1"/>
</dbReference>
<keyword evidence="5" id="KW-0812">Transmembrane</keyword>
<dbReference type="GO" id="GO:0015288">
    <property type="term" value="F:porin activity"/>
    <property type="evidence" value="ECO:0007669"/>
    <property type="project" value="TreeGrafter"/>
</dbReference>
<comment type="subcellular location">
    <subcellularLocation>
        <location evidence="1">Cell outer membrane</location>
    </subcellularLocation>
</comment>
<evidence type="ECO:0000256" key="1">
    <source>
        <dbReference type="ARBA" id="ARBA00004442"/>
    </source>
</evidence>
<keyword evidence="4" id="KW-1134">Transmembrane beta strand</keyword>
<evidence type="ECO:0000256" key="4">
    <source>
        <dbReference type="ARBA" id="ARBA00022452"/>
    </source>
</evidence>
<evidence type="ECO:0000256" key="8">
    <source>
        <dbReference type="SAM" id="SignalP"/>
    </source>
</evidence>
<feature type="chain" id="PRO_5011689346" evidence="8">
    <location>
        <begin position="36"/>
        <end position="493"/>
    </location>
</feature>
<evidence type="ECO:0000313" key="9">
    <source>
        <dbReference type="EMBL" id="SDD21719.1"/>
    </source>
</evidence>
<keyword evidence="3" id="KW-0813">Transport</keyword>
<keyword evidence="7" id="KW-0998">Cell outer membrane</keyword>
<evidence type="ECO:0000256" key="2">
    <source>
        <dbReference type="ARBA" id="ARBA00007613"/>
    </source>
</evidence>
<dbReference type="Pfam" id="PF02321">
    <property type="entry name" value="OEP"/>
    <property type="match status" value="2"/>
</dbReference>